<dbReference type="InterPro" id="IPR016181">
    <property type="entry name" value="Acyl_CoA_acyltransferase"/>
</dbReference>
<dbReference type="AlphaFoldDB" id="A0AAD1AG43"/>
<dbReference type="GO" id="GO:0016747">
    <property type="term" value="F:acyltransferase activity, transferring groups other than amino-acyl groups"/>
    <property type="evidence" value="ECO:0007669"/>
    <property type="project" value="InterPro"/>
</dbReference>
<organism evidence="2 3">
    <name type="scientific">Rathayibacter iranicus</name>
    <dbReference type="NCBI Taxonomy" id="59737"/>
    <lineage>
        <taxon>Bacteria</taxon>
        <taxon>Bacillati</taxon>
        <taxon>Actinomycetota</taxon>
        <taxon>Actinomycetes</taxon>
        <taxon>Micrococcales</taxon>
        <taxon>Microbacteriaceae</taxon>
        <taxon>Rathayibacter</taxon>
    </lineage>
</organism>
<dbReference type="InterPro" id="IPR051531">
    <property type="entry name" value="N-acetyltransferase"/>
</dbReference>
<dbReference type="Proteomes" id="UP000283946">
    <property type="component" value="Chromosome"/>
</dbReference>
<sequence>MEQMVPLILATRRLNITRFSHGDLDDRLAYQSREDVARYLYREPLSREACAASIERAIATTSLIAEGDALLLAIRVHTERRVIGEIVLTLSDRRAAQVEIGWVFNPEDAGRGYATEAARAVAELAFSEYGAHRLFARLDAENERSVLLCRRLGFRQEAHLVENDRRVSGAWGSEFIYAALQEDLIRDDAQWR</sequence>
<dbReference type="SUPFAM" id="SSF55729">
    <property type="entry name" value="Acyl-CoA N-acyltransferases (Nat)"/>
    <property type="match status" value="1"/>
</dbReference>
<dbReference type="EMBL" id="CP028130">
    <property type="protein sequence ID" value="AZZ55929.1"/>
    <property type="molecule type" value="Genomic_DNA"/>
</dbReference>
<dbReference type="PANTHER" id="PTHR43792:SF1">
    <property type="entry name" value="N-ACETYLTRANSFERASE DOMAIN-CONTAINING PROTEIN"/>
    <property type="match status" value="1"/>
</dbReference>
<dbReference type="KEGG" id="ria:C7V51_08625"/>
<dbReference type="RefSeq" id="WP_104265090.1">
    <property type="nucleotide sequence ID" value="NZ_CP028130.1"/>
</dbReference>
<dbReference type="Pfam" id="PF13302">
    <property type="entry name" value="Acetyltransf_3"/>
    <property type="match status" value="1"/>
</dbReference>
<dbReference type="InterPro" id="IPR000182">
    <property type="entry name" value="GNAT_dom"/>
</dbReference>
<evidence type="ECO:0000313" key="2">
    <source>
        <dbReference type="EMBL" id="AZZ55929.1"/>
    </source>
</evidence>
<evidence type="ECO:0000313" key="3">
    <source>
        <dbReference type="Proteomes" id="UP000283946"/>
    </source>
</evidence>
<gene>
    <name evidence="2" type="ORF">C7V51_08625</name>
</gene>
<dbReference type="PROSITE" id="PS51186">
    <property type="entry name" value="GNAT"/>
    <property type="match status" value="1"/>
</dbReference>
<feature type="domain" description="N-acetyltransferase" evidence="1">
    <location>
        <begin position="14"/>
        <end position="182"/>
    </location>
</feature>
<dbReference type="PANTHER" id="PTHR43792">
    <property type="entry name" value="GNAT FAMILY, PUTATIVE (AFU_ORTHOLOGUE AFUA_3G00765)-RELATED-RELATED"/>
    <property type="match status" value="1"/>
</dbReference>
<proteinExistence type="predicted"/>
<accession>A0AAD1AG43</accession>
<evidence type="ECO:0000259" key="1">
    <source>
        <dbReference type="PROSITE" id="PS51186"/>
    </source>
</evidence>
<dbReference type="Gene3D" id="3.40.630.30">
    <property type="match status" value="1"/>
</dbReference>
<name>A0AAD1AG43_9MICO</name>
<reference evidence="2 3" key="1">
    <citation type="submission" date="2018-03" db="EMBL/GenBank/DDBJ databases">
        <title>Bacteriophage NCPPB3778 and a type I-E CRISPR drive the evolution of the US Biological Select Agent, Rathayibacter toxicus.</title>
        <authorList>
            <person name="Davis E.W.II."/>
            <person name="Tabima J.F."/>
            <person name="Weisberg A.J."/>
            <person name="Dantas Lopes L."/>
            <person name="Wiseman M.S."/>
            <person name="Wiseman M.S."/>
            <person name="Pupko T."/>
            <person name="Belcher M.S."/>
            <person name="Sechler A.J."/>
            <person name="Tancos M.A."/>
            <person name="Schroeder B.K."/>
            <person name="Murray T.D."/>
            <person name="Luster D.G."/>
            <person name="Schneider W.L."/>
            <person name="Rogers E."/>
            <person name="Andreote F.D."/>
            <person name="Grunwald N.J."/>
            <person name="Putnam M.L."/>
            <person name="Chang J.H."/>
        </authorList>
    </citation>
    <scope>NUCLEOTIDE SEQUENCE [LARGE SCALE GENOMIC DNA]</scope>
    <source>
        <strain evidence="2 3">NCCPB 2253</strain>
    </source>
</reference>
<protein>
    <submittedName>
        <fullName evidence="2">N-acetyltransferase</fullName>
    </submittedName>
</protein>